<keyword evidence="1" id="KW-0472">Membrane</keyword>
<feature type="domain" description="Glycosyltransferase 2-like" evidence="2">
    <location>
        <begin position="7"/>
        <end position="169"/>
    </location>
</feature>
<keyword evidence="3" id="KW-0808">Transferase</keyword>
<dbReference type="InterPro" id="IPR029044">
    <property type="entry name" value="Nucleotide-diphossugar_trans"/>
</dbReference>
<sequence length="314" mass="35453">MKMKLLSIVVPVYNEEANITCMYERLIEELSPLPFNYEIMFIDDGSSDGTLEEILALAERFEGVKYISLTRNFGKEAALFAGLKRIRGDAAILMDGDLQHPPELIGQMVRGYEEGYHQVVAKRSRTGDKRIRQMFSVLYYKMVNSITDVDLADGEGDFRLLSRKAINSILQLSESNRFSKGLYSWIGLSKKIISYENVTRAGGQSKWSFGNLVNYGIDGIISFNLKPLRVCFYTGFVILFLSIVYIGITFYDIMTEGIGAPGYFTTISSILFLGGIQLISLGVIGEYVGRIYNETKRRPNFLIDISNAEEYDEP</sequence>
<organism evidence="3 4">
    <name type="scientific">Planococcus chinensis</name>
    <dbReference type="NCBI Taxonomy" id="272917"/>
    <lineage>
        <taxon>Bacteria</taxon>
        <taxon>Bacillati</taxon>
        <taxon>Bacillota</taxon>
        <taxon>Bacilli</taxon>
        <taxon>Bacillales</taxon>
        <taxon>Caryophanaceae</taxon>
        <taxon>Planococcus</taxon>
    </lineage>
</organism>
<protein>
    <submittedName>
        <fullName evidence="3">Glycosyltransferase family 2 protein</fullName>
        <ecNumber evidence="3">2.4.-.-</ecNumber>
    </submittedName>
</protein>
<evidence type="ECO:0000313" key="3">
    <source>
        <dbReference type="EMBL" id="MFD1861692.1"/>
    </source>
</evidence>
<accession>A0ABW4QDP2</accession>
<comment type="caution">
    <text evidence="3">The sequence shown here is derived from an EMBL/GenBank/DDBJ whole genome shotgun (WGS) entry which is preliminary data.</text>
</comment>
<dbReference type="Gene3D" id="3.90.550.10">
    <property type="entry name" value="Spore Coat Polysaccharide Biosynthesis Protein SpsA, Chain A"/>
    <property type="match status" value="1"/>
</dbReference>
<keyword evidence="4" id="KW-1185">Reference proteome</keyword>
<dbReference type="Pfam" id="PF00535">
    <property type="entry name" value="Glycos_transf_2"/>
    <property type="match status" value="1"/>
</dbReference>
<evidence type="ECO:0000313" key="4">
    <source>
        <dbReference type="Proteomes" id="UP001597273"/>
    </source>
</evidence>
<reference evidence="4" key="1">
    <citation type="journal article" date="2019" name="Int. J. Syst. Evol. Microbiol.">
        <title>The Global Catalogue of Microorganisms (GCM) 10K type strain sequencing project: providing services to taxonomists for standard genome sequencing and annotation.</title>
        <authorList>
            <consortium name="The Broad Institute Genomics Platform"/>
            <consortium name="The Broad Institute Genome Sequencing Center for Infectious Disease"/>
            <person name="Wu L."/>
            <person name="Ma J."/>
        </authorList>
    </citation>
    <scope>NUCLEOTIDE SEQUENCE [LARGE SCALE GENOMIC DNA]</scope>
    <source>
        <strain evidence="4">CGMCC 1.15475</strain>
    </source>
</reference>
<dbReference type="InterPro" id="IPR001173">
    <property type="entry name" value="Glyco_trans_2-like"/>
</dbReference>
<dbReference type="RefSeq" id="WP_377339008.1">
    <property type="nucleotide sequence ID" value="NZ_JBHUFW010000002.1"/>
</dbReference>
<name>A0ABW4QDP2_9BACL</name>
<keyword evidence="1" id="KW-1133">Transmembrane helix</keyword>
<evidence type="ECO:0000256" key="1">
    <source>
        <dbReference type="SAM" id="Phobius"/>
    </source>
</evidence>
<evidence type="ECO:0000259" key="2">
    <source>
        <dbReference type="Pfam" id="PF00535"/>
    </source>
</evidence>
<dbReference type="EMBL" id="JBHUFW010000002">
    <property type="protein sequence ID" value="MFD1861692.1"/>
    <property type="molecule type" value="Genomic_DNA"/>
</dbReference>
<dbReference type="EC" id="2.4.-.-" evidence="3"/>
<feature type="transmembrane region" description="Helical" evidence="1">
    <location>
        <begin position="230"/>
        <end position="251"/>
    </location>
</feature>
<gene>
    <name evidence="3" type="ORF">ACFSDB_02070</name>
</gene>
<dbReference type="InterPro" id="IPR050256">
    <property type="entry name" value="Glycosyltransferase_2"/>
</dbReference>
<keyword evidence="3" id="KW-0328">Glycosyltransferase</keyword>
<proteinExistence type="predicted"/>
<dbReference type="CDD" id="cd04187">
    <property type="entry name" value="DPM1_like_bac"/>
    <property type="match status" value="1"/>
</dbReference>
<feature type="transmembrane region" description="Helical" evidence="1">
    <location>
        <begin position="263"/>
        <end position="288"/>
    </location>
</feature>
<dbReference type="GO" id="GO:0016757">
    <property type="term" value="F:glycosyltransferase activity"/>
    <property type="evidence" value="ECO:0007669"/>
    <property type="project" value="UniProtKB-KW"/>
</dbReference>
<dbReference type="PANTHER" id="PTHR48090">
    <property type="entry name" value="UNDECAPRENYL-PHOSPHATE 4-DEOXY-4-FORMAMIDO-L-ARABINOSE TRANSFERASE-RELATED"/>
    <property type="match status" value="1"/>
</dbReference>
<keyword evidence="1" id="KW-0812">Transmembrane</keyword>
<dbReference type="PANTHER" id="PTHR48090:SF8">
    <property type="entry name" value="GLYCOSYLTRANSFERASE CSBB-RELATED"/>
    <property type="match status" value="1"/>
</dbReference>
<dbReference type="SUPFAM" id="SSF53448">
    <property type="entry name" value="Nucleotide-diphospho-sugar transferases"/>
    <property type="match status" value="1"/>
</dbReference>
<dbReference type="Proteomes" id="UP001597273">
    <property type="component" value="Unassembled WGS sequence"/>
</dbReference>